<keyword evidence="1 4" id="KW-0012">Acyltransferase</keyword>
<dbReference type="SUPFAM" id="SSF52777">
    <property type="entry name" value="CoA-dependent acyltransferases"/>
    <property type="match status" value="1"/>
</dbReference>
<gene>
    <name evidence="4" type="ORF">OESDEN_21684</name>
</gene>
<accession>A0A0B1S048</accession>
<feature type="domain" description="Choline/carnitine acyltransferase" evidence="3">
    <location>
        <begin position="1"/>
        <end position="231"/>
    </location>
</feature>
<evidence type="ECO:0000313" key="5">
    <source>
        <dbReference type="Proteomes" id="UP000053660"/>
    </source>
</evidence>
<organism evidence="4 5">
    <name type="scientific">Oesophagostomum dentatum</name>
    <name type="common">Nodular worm</name>
    <dbReference type="NCBI Taxonomy" id="61180"/>
    <lineage>
        <taxon>Eukaryota</taxon>
        <taxon>Metazoa</taxon>
        <taxon>Ecdysozoa</taxon>
        <taxon>Nematoda</taxon>
        <taxon>Chromadorea</taxon>
        <taxon>Rhabditida</taxon>
        <taxon>Rhabditina</taxon>
        <taxon>Rhabditomorpha</taxon>
        <taxon>Strongyloidea</taxon>
        <taxon>Strongylidae</taxon>
        <taxon>Oesophagostomum</taxon>
    </lineage>
</organism>
<dbReference type="Proteomes" id="UP000053660">
    <property type="component" value="Unassembled WGS sequence"/>
</dbReference>
<keyword evidence="4" id="KW-0808">Transferase</keyword>
<dbReference type="Pfam" id="PF00755">
    <property type="entry name" value="Carn_acyltransf"/>
    <property type="match status" value="1"/>
</dbReference>
<feature type="active site" description="Proton acceptor" evidence="2">
    <location>
        <position position="228"/>
    </location>
</feature>
<dbReference type="PANTHER" id="PTHR22589">
    <property type="entry name" value="CARNITINE O-ACYLTRANSFERASE"/>
    <property type="match status" value="1"/>
</dbReference>
<sequence>MINSNYYGFDTLNEHPTHNQAARAANVTYTALQFRRQVERQEVTPVSGFSISPRTKVPFCTMQYERLFNSCRVPGEECDRFFHWDDAKHVAVYNRGCWFKVIVHNGKRMLEACELQHQYEAILKQEIEPVPVERHLAVLTAGERTHWAKTRRAYFRSGVNKTSLNDIERAAFVVILDDEEVSYDKNDPSKLDHWAQNLLHGKGYNRWFDKSFNLIISKNAHVGINTEHSWYVL</sequence>
<reference evidence="4 5" key="1">
    <citation type="submission" date="2014-03" db="EMBL/GenBank/DDBJ databases">
        <title>Draft genome of the hookworm Oesophagostomum dentatum.</title>
        <authorList>
            <person name="Mitreva M."/>
        </authorList>
    </citation>
    <scope>NUCLEOTIDE SEQUENCE [LARGE SCALE GENOMIC DNA]</scope>
    <source>
        <strain evidence="4 5">OD-Hann</strain>
    </source>
</reference>
<dbReference type="GO" id="GO:0006631">
    <property type="term" value="P:fatty acid metabolic process"/>
    <property type="evidence" value="ECO:0007669"/>
    <property type="project" value="TreeGrafter"/>
</dbReference>
<keyword evidence="5" id="KW-1185">Reference proteome</keyword>
<dbReference type="EMBL" id="KN609521">
    <property type="protein sequence ID" value="KHJ78693.1"/>
    <property type="molecule type" value="Genomic_DNA"/>
</dbReference>
<evidence type="ECO:0000256" key="1">
    <source>
        <dbReference type="ARBA" id="ARBA00023315"/>
    </source>
</evidence>
<protein>
    <submittedName>
        <fullName evidence="4">Choline/Carnitine O-acyltransferase</fullName>
    </submittedName>
</protein>
<dbReference type="GO" id="GO:0009437">
    <property type="term" value="P:carnitine metabolic process"/>
    <property type="evidence" value="ECO:0007669"/>
    <property type="project" value="TreeGrafter"/>
</dbReference>
<name>A0A0B1S048_OESDE</name>
<dbReference type="GO" id="GO:0004095">
    <property type="term" value="F:carnitine O-palmitoyltransferase activity"/>
    <property type="evidence" value="ECO:0007669"/>
    <property type="project" value="TreeGrafter"/>
</dbReference>
<dbReference type="Gene3D" id="3.30.559.70">
    <property type="entry name" value="Choline/Carnitine o-acyltransferase, domain 2"/>
    <property type="match status" value="1"/>
</dbReference>
<dbReference type="GO" id="GO:0005739">
    <property type="term" value="C:mitochondrion"/>
    <property type="evidence" value="ECO:0007669"/>
    <property type="project" value="TreeGrafter"/>
</dbReference>
<dbReference type="PANTHER" id="PTHR22589:SF31">
    <property type="entry name" value="CARNITINE O-PALMITOYLTRANSFERASE"/>
    <property type="match status" value="1"/>
</dbReference>
<dbReference type="InterPro" id="IPR000542">
    <property type="entry name" value="Carn_acyl_trans"/>
</dbReference>
<evidence type="ECO:0000256" key="2">
    <source>
        <dbReference type="PIRSR" id="PIRSR600542-1"/>
    </source>
</evidence>
<dbReference type="AlphaFoldDB" id="A0A0B1S048"/>
<evidence type="ECO:0000313" key="4">
    <source>
        <dbReference type="EMBL" id="KHJ78693.1"/>
    </source>
</evidence>
<dbReference type="OrthoDB" id="240216at2759"/>
<evidence type="ECO:0000259" key="3">
    <source>
        <dbReference type="Pfam" id="PF00755"/>
    </source>
</evidence>
<proteinExistence type="predicted"/>
<dbReference type="InterPro" id="IPR042231">
    <property type="entry name" value="Cho/carn_acyl_trans_2"/>
</dbReference>
<dbReference type="InterPro" id="IPR039551">
    <property type="entry name" value="Cho/carn_acyl_trans"/>
</dbReference>